<dbReference type="InterPro" id="IPR036890">
    <property type="entry name" value="HATPase_C_sf"/>
</dbReference>
<dbReference type="SMART" id="SM00448">
    <property type="entry name" value="REC"/>
    <property type="match status" value="2"/>
</dbReference>
<dbReference type="Gene3D" id="1.10.287.130">
    <property type="match status" value="1"/>
</dbReference>
<comment type="catalytic activity">
    <reaction evidence="1">
        <text>ATP + protein L-histidine = ADP + protein N-phospho-L-histidine.</text>
        <dbReference type="EC" id="2.7.13.3"/>
    </reaction>
</comment>
<dbReference type="InterPro" id="IPR018060">
    <property type="entry name" value="HTH_AraC"/>
</dbReference>
<dbReference type="InterPro" id="IPR001789">
    <property type="entry name" value="Sig_transdc_resp-reg_receiver"/>
</dbReference>
<feature type="domain" description="Histidine kinase" evidence="9">
    <location>
        <begin position="148"/>
        <end position="375"/>
    </location>
</feature>
<dbReference type="InterPro" id="IPR018062">
    <property type="entry name" value="HTH_AraC-typ_CS"/>
</dbReference>
<protein>
    <recommendedName>
        <fullName evidence="2">histidine kinase</fullName>
        <ecNumber evidence="2">2.7.13.3</ecNumber>
    </recommendedName>
</protein>
<feature type="domain" description="Response regulatory" evidence="10">
    <location>
        <begin position="4"/>
        <end position="123"/>
    </location>
</feature>
<dbReference type="InterPro" id="IPR011006">
    <property type="entry name" value="CheY-like_superfamily"/>
</dbReference>
<keyword evidence="3 7" id="KW-0597">Phosphoprotein</keyword>
<evidence type="ECO:0000256" key="4">
    <source>
        <dbReference type="ARBA" id="ARBA00023015"/>
    </source>
</evidence>
<evidence type="ECO:0000313" key="11">
    <source>
        <dbReference type="EMBL" id="SOD89165.1"/>
    </source>
</evidence>
<feature type="domain" description="HTH araC/xylS-type" evidence="8">
    <location>
        <begin position="562"/>
        <end position="660"/>
    </location>
</feature>
<dbReference type="SUPFAM" id="SSF52172">
    <property type="entry name" value="CheY-like"/>
    <property type="match status" value="2"/>
</dbReference>
<dbReference type="GO" id="GO:0043565">
    <property type="term" value="F:sequence-specific DNA binding"/>
    <property type="evidence" value="ECO:0007669"/>
    <property type="project" value="InterPro"/>
</dbReference>
<keyword evidence="11" id="KW-0418">Kinase</keyword>
<dbReference type="EMBL" id="OCNH01000002">
    <property type="protein sequence ID" value="SOD89165.1"/>
    <property type="molecule type" value="Genomic_DNA"/>
</dbReference>
<dbReference type="SMART" id="SM00388">
    <property type="entry name" value="HisKA"/>
    <property type="match status" value="1"/>
</dbReference>
<dbReference type="Proteomes" id="UP000219452">
    <property type="component" value="Unassembled WGS sequence"/>
</dbReference>
<sequence>MSTKILVIDDEPDIEPLLLQRFWLTIREGTYQFRFARGGYEALSLIEAEPDYDVLLVDINMRDMDGLTLLGYLPDLLPNGRAVMVSAYGDMDNIRTAMNRGAFDFVCKPIDFKDLELTVEKTARHVRQLRESARTKLIADLKTHFFDNITHEFRTPLTLILAPVERLLRQGSENQGTHRDLVAIDRNARQLLRLVNQLLDLAKLEVGHLQVNEQPGYLGEFIEQLVQAFIPVAEQRGITLTYHTDVSGMWLFDSEKIGQIGYNLLANAIKFTTGLATQKAGSGQVTIQLTNGSPVRLLVSDTGIGIAPAHLPHIFDRFYQVDSLARPLEPGTGIGLSMVKELTELMGGTVSVSSHTGTATTPSGSTFVVELPISPLVTDEGVVDDSFPLQDWFPLRVTELNTELAAVVPPNDAPLVVVVEDNDELRTFLAEELAHQYRVLTAASGEQGWTIIQTELPDVVISDIMMPGMDGYALTHRIKTTPATDHIAVILLTAKAADDSRLTGLQHGADDYLTKPFVIEELVLRLRNLLARQQRLRTLYQQQLARPELPQPIETVQDGWLRTLFTVLDEHLDDSSFSVERLAECMALSSKTLLRKVQALTQLSTNDLVRRYRLRKAVDLLRAGHGVSETAYMVGFDTPSYFGQCFKELYQITPKDFAILAKA</sequence>
<dbReference type="InterPro" id="IPR036097">
    <property type="entry name" value="HisK_dim/P_sf"/>
</dbReference>
<feature type="modified residue" description="4-aspartylphosphate" evidence="7">
    <location>
        <position position="463"/>
    </location>
</feature>
<dbReference type="Gene3D" id="1.10.10.60">
    <property type="entry name" value="Homeodomain-like"/>
    <property type="match status" value="1"/>
</dbReference>
<dbReference type="PRINTS" id="PR00344">
    <property type="entry name" value="BCTRLSENSOR"/>
</dbReference>
<dbReference type="Pfam" id="PF00072">
    <property type="entry name" value="Response_reg"/>
    <property type="match status" value="2"/>
</dbReference>
<keyword evidence="4" id="KW-0805">Transcription regulation</keyword>
<dbReference type="PROSITE" id="PS50109">
    <property type="entry name" value="HIS_KIN"/>
    <property type="match status" value="1"/>
</dbReference>
<evidence type="ECO:0000256" key="7">
    <source>
        <dbReference type="PROSITE-ProRule" id="PRU00169"/>
    </source>
</evidence>
<keyword evidence="11" id="KW-0808">Transferase</keyword>
<evidence type="ECO:0000256" key="6">
    <source>
        <dbReference type="ARBA" id="ARBA00023163"/>
    </source>
</evidence>
<dbReference type="CDD" id="cd17574">
    <property type="entry name" value="REC_OmpR"/>
    <property type="match status" value="1"/>
</dbReference>
<evidence type="ECO:0000256" key="1">
    <source>
        <dbReference type="ARBA" id="ARBA00000085"/>
    </source>
</evidence>
<evidence type="ECO:0000259" key="8">
    <source>
        <dbReference type="PROSITE" id="PS01124"/>
    </source>
</evidence>
<dbReference type="Pfam" id="PF12833">
    <property type="entry name" value="HTH_18"/>
    <property type="match status" value="1"/>
</dbReference>
<evidence type="ECO:0000256" key="2">
    <source>
        <dbReference type="ARBA" id="ARBA00012438"/>
    </source>
</evidence>
<proteinExistence type="predicted"/>
<dbReference type="EC" id="2.7.13.3" evidence="2"/>
<dbReference type="PROSITE" id="PS50110">
    <property type="entry name" value="RESPONSE_REGULATORY"/>
    <property type="match status" value="2"/>
</dbReference>
<dbReference type="PANTHER" id="PTHR43547">
    <property type="entry name" value="TWO-COMPONENT HISTIDINE KINASE"/>
    <property type="match status" value="1"/>
</dbReference>
<dbReference type="Pfam" id="PF02518">
    <property type="entry name" value="HATPase_c"/>
    <property type="match status" value="1"/>
</dbReference>
<dbReference type="PANTHER" id="PTHR43547:SF2">
    <property type="entry name" value="HYBRID SIGNAL TRANSDUCTION HISTIDINE KINASE C"/>
    <property type="match status" value="1"/>
</dbReference>
<organism evidence="11 12">
    <name type="scientific">Spirosoma fluviale</name>
    <dbReference type="NCBI Taxonomy" id="1597977"/>
    <lineage>
        <taxon>Bacteria</taxon>
        <taxon>Pseudomonadati</taxon>
        <taxon>Bacteroidota</taxon>
        <taxon>Cytophagia</taxon>
        <taxon>Cytophagales</taxon>
        <taxon>Cytophagaceae</taxon>
        <taxon>Spirosoma</taxon>
    </lineage>
</organism>
<dbReference type="SMART" id="SM00387">
    <property type="entry name" value="HATPase_c"/>
    <property type="match status" value="1"/>
</dbReference>
<dbReference type="Pfam" id="PF00512">
    <property type="entry name" value="HisKA"/>
    <property type="match status" value="1"/>
</dbReference>
<dbReference type="InterPro" id="IPR004358">
    <property type="entry name" value="Sig_transdc_His_kin-like_C"/>
</dbReference>
<accession>A0A286G0X1</accession>
<dbReference type="InterPro" id="IPR009057">
    <property type="entry name" value="Homeodomain-like_sf"/>
</dbReference>
<dbReference type="FunFam" id="1.10.287.130:FF:000045">
    <property type="entry name" value="Two-component system sensor histidine kinase/response regulator"/>
    <property type="match status" value="1"/>
</dbReference>
<dbReference type="SUPFAM" id="SSF46689">
    <property type="entry name" value="Homeodomain-like"/>
    <property type="match status" value="1"/>
</dbReference>
<dbReference type="InterPro" id="IPR005467">
    <property type="entry name" value="His_kinase_dom"/>
</dbReference>
<evidence type="ECO:0000313" key="12">
    <source>
        <dbReference type="Proteomes" id="UP000219452"/>
    </source>
</evidence>
<dbReference type="AlphaFoldDB" id="A0A286G0X1"/>
<dbReference type="GO" id="GO:0000155">
    <property type="term" value="F:phosphorelay sensor kinase activity"/>
    <property type="evidence" value="ECO:0007669"/>
    <property type="project" value="InterPro"/>
</dbReference>
<dbReference type="PROSITE" id="PS01124">
    <property type="entry name" value="HTH_ARAC_FAMILY_2"/>
    <property type="match status" value="1"/>
</dbReference>
<evidence type="ECO:0000256" key="3">
    <source>
        <dbReference type="ARBA" id="ARBA00022553"/>
    </source>
</evidence>
<dbReference type="Gene3D" id="3.30.565.10">
    <property type="entry name" value="Histidine kinase-like ATPase, C-terminal domain"/>
    <property type="match status" value="1"/>
</dbReference>
<dbReference type="PROSITE" id="PS00041">
    <property type="entry name" value="HTH_ARAC_FAMILY_1"/>
    <property type="match status" value="1"/>
</dbReference>
<dbReference type="SMART" id="SM00342">
    <property type="entry name" value="HTH_ARAC"/>
    <property type="match status" value="1"/>
</dbReference>
<keyword evidence="6" id="KW-0804">Transcription</keyword>
<dbReference type="InterPro" id="IPR003661">
    <property type="entry name" value="HisK_dim/P_dom"/>
</dbReference>
<dbReference type="OrthoDB" id="9797097at2"/>
<keyword evidence="12" id="KW-1185">Reference proteome</keyword>
<dbReference type="SUPFAM" id="SSF55874">
    <property type="entry name" value="ATPase domain of HSP90 chaperone/DNA topoisomerase II/histidine kinase"/>
    <property type="match status" value="1"/>
</dbReference>
<name>A0A286G0X1_9BACT</name>
<dbReference type="SUPFAM" id="SSF47384">
    <property type="entry name" value="Homodimeric domain of signal transducing histidine kinase"/>
    <property type="match status" value="1"/>
</dbReference>
<dbReference type="GO" id="GO:0003700">
    <property type="term" value="F:DNA-binding transcription factor activity"/>
    <property type="evidence" value="ECO:0007669"/>
    <property type="project" value="InterPro"/>
</dbReference>
<gene>
    <name evidence="11" type="ORF">SAMN06269250_2972</name>
</gene>
<keyword evidence="5" id="KW-0238">DNA-binding</keyword>
<feature type="modified residue" description="4-aspartylphosphate" evidence="7">
    <location>
        <position position="58"/>
    </location>
</feature>
<evidence type="ECO:0000259" key="10">
    <source>
        <dbReference type="PROSITE" id="PS50110"/>
    </source>
</evidence>
<evidence type="ECO:0000256" key="5">
    <source>
        <dbReference type="ARBA" id="ARBA00023125"/>
    </source>
</evidence>
<evidence type="ECO:0000259" key="9">
    <source>
        <dbReference type="PROSITE" id="PS50109"/>
    </source>
</evidence>
<dbReference type="CDD" id="cd00082">
    <property type="entry name" value="HisKA"/>
    <property type="match status" value="1"/>
</dbReference>
<dbReference type="Gene3D" id="3.40.50.2300">
    <property type="match status" value="2"/>
</dbReference>
<reference evidence="12" key="1">
    <citation type="submission" date="2017-09" db="EMBL/GenBank/DDBJ databases">
        <authorList>
            <person name="Varghese N."/>
            <person name="Submissions S."/>
        </authorList>
    </citation>
    <scope>NUCLEOTIDE SEQUENCE [LARGE SCALE GENOMIC DNA]</scope>
    <source>
        <strain evidence="12">DSM 29961</strain>
    </source>
</reference>
<dbReference type="InterPro" id="IPR003594">
    <property type="entry name" value="HATPase_dom"/>
</dbReference>
<dbReference type="RefSeq" id="WP_097126572.1">
    <property type="nucleotide sequence ID" value="NZ_OCNH01000002.1"/>
</dbReference>
<feature type="domain" description="Response regulatory" evidence="10">
    <location>
        <begin position="415"/>
        <end position="530"/>
    </location>
</feature>